<dbReference type="Proteomes" id="UP001107961">
    <property type="component" value="Unassembled WGS sequence"/>
</dbReference>
<dbReference type="SUPFAM" id="SSF51735">
    <property type="entry name" value="NAD(P)-binding Rossmann-fold domains"/>
    <property type="match status" value="1"/>
</dbReference>
<sequence>MSRVLITGAGGYIGRLLGERLAAGHTVLGLDVRVPADLPFECRQGDIRDPALAELMREWRIDTVVHLAAVLEDSGNRARDHDIDVNGTRNVLDACLIAGVTQLIVTSSGAAYGYHPDNPAWLDEQDPLRGNPEFAYSDHKRLVEEMLAGYRHRHPDLRQLILRPGTVLGESTRNQITALFERKRILAIAGSDSPFVFVWDQDVVGAIARGVETGAEGIYNLAGDGALTVRQVASILDKPLLVLPAGVLRAVLWLGHRLGLTVHAPEKINFLRYRPVLGNRRLKEEFGYYPQKTSEQTFRFFAERARARGQL</sequence>
<dbReference type="Gene3D" id="3.40.50.720">
    <property type="entry name" value="NAD(P)-binding Rossmann-like Domain"/>
    <property type="match status" value="1"/>
</dbReference>
<dbReference type="RefSeq" id="WP_022994710.1">
    <property type="nucleotide sequence ID" value="NZ_CP102389.1"/>
</dbReference>
<organism evidence="2 3">
    <name type="scientific">Alloalcanivorax xenomutans</name>
    <dbReference type="NCBI Taxonomy" id="1094342"/>
    <lineage>
        <taxon>Bacteria</taxon>
        <taxon>Pseudomonadati</taxon>
        <taxon>Pseudomonadota</taxon>
        <taxon>Gammaproteobacteria</taxon>
        <taxon>Oceanospirillales</taxon>
        <taxon>Alcanivoracaceae</taxon>
        <taxon>Alloalcanivorax</taxon>
    </lineage>
</organism>
<dbReference type="InterPro" id="IPR036291">
    <property type="entry name" value="NAD(P)-bd_dom_sf"/>
</dbReference>
<protein>
    <submittedName>
        <fullName evidence="2">SDR family oxidoreductase</fullName>
    </submittedName>
</protein>
<dbReference type="AlphaFoldDB" id="A0A9Q3W4N8"/>
<name>A0A9Q3W4N8_9GAMM</name>
<feature type="domain" description="NAD-dependent epimerase/dehydratase" evidence="1">
    <location>
        <begin position="4"/>
        <end position="182"/>
    </location>
</feature>
<dbReference type="Pfam" id="PF01370">
    <property type="entry name" value="Epimerase"/>
    <property type="match status" value="1"/>
</dbReference>
<reference evidence="2" key="1">
    <citation type="submission" date="2022-01" db="EMBL/GenBank/DDBJ databases">
        <authorList>
            <person name="Karlyshev A.V."/>
            <person name="Jaspars M."/>
        </authorList>
    </citation>
    <scope>NUCLEOTIDE SEQUENCE</scope>
    <source>
        <strain evidence="2">AGSA3-2</strain>
    </source>
</reference>
<dbReference type="InterPro" id="IPR001509">
    <property type="entry name" value="Epimerase_deHydtase"/>
</dbReference>
<evidence type="ECO:0000313" key="2">
    <source>
        <dbReference type="EMBL" id="MCE7508013.1"/>
    </source>
</evidence>
<gene>
    <name evidence="2" type="ORF">LZG35_05145</name>
</gene>
<comment type="caution">
    <text evidence="2">The sequence shown here is derived from an EMBL/GenBank/DDBJ whole genome shotgun (WGS) entry which is preliminary data.</text>
</comment>
<accession>A0A9Q3W4N8</accession>
<dbReference type="CDD" id="cd05240">
    <property type="entry name" value="UDP_G4E_3_SDR_e"/>
    <property type="match status" value="1"/>
</dbReference>
<proteinExistence type="predicted"/>
<evidence type="ECO:0000313" key="3">
    <source>
        <dbReference type="Proteomes" id="UP001107961"/>
    </source>
</evidence>
<dbReference type="PANTHER" id="PTHR43245">
    <property type="entry name" value="BIFUNCTIONAL POLYMYXIN RESISTANCE PROTEIN ARNA"/>
    <property type="match status" value="1"/>
</dbReference>
<keyword evidence="3" id="KW-1185">Reference proteome</keyword>
<dbReference type="GeneID" id="94688735"/>
<dbReference type="EMBL" id="JAJVKT010000005">
    <property type="protein sequence ID" value="MCE7508013.1"/>
    <property type="molecule type" value="Genomic_DNA"/>
</dbReference>
<evidence type="ECO:0000259" key="1">
    <source>
        <dbReference type="Pfam" id="PF01370"/>
    </source>
</evidence>
<dbReference type="PANTHER" id="PTHR43245:SF52">
    <property type="entry name" value="NAD-DEPENDENT EPIMERASE_DEHYDRATASE"/>
    <property type="match status" value="1"/>
</dbReference>
<dbReference type="InterPro" id="IPR050177">
    <property type="entry name" value="Lipid_A_modif_metabolic_enz"/>
</dbReference>